<name>W4Q2G7_9BACI</name>
<evidence type="ECO:0000313" key="3">
    <source>
        <dbReference type="Proteomes" id="UP000018890"/>
    </source>
</evidence>
<dbReference type="AlphaFoldDB" id="W4Q2G7"/>
<evidence type="ECO:0000259" key="1">
    <source>
        <dbReference type="PROSITE" id="PS51094"/>
    </source>
</evidence>
<gene>
    <name evidence="2" type="ORF">JCM9140_2165</name>
</gene>
<dbReference type="STRING" id="1236970.JCM9140_2165"/>
<keyword evidence="3" id="KW-1185">Reference proteome</keyword>
<feature type="domain" description="PTS EIIA type-2" evidence="1">
    <location>
        <begin position="5"/>
        <end position="101"/>
    </location>
</feature>
<protein>
    <submittedName>
        <fullName evidence="2">PTS system</fullName>
    </submittedName>
</protein>
<dbReference type="PROSITE" id="PS00372">
    <property type="entry name" value="PTS_EIIA_TYPE_2_HIS"/>
    <property type="match status" value="1"/>
</dbReference>
<dbReference type="Proteomes" id="UP000018890">
    <property type="component" value="Unassembled WGS sequence"/>
</dbReference>
<reference evidence="2" key="1">
    <citation type="journal article" date="2014" name="Genome Announc.">
        <title>Draft Genome Sequences of Three Alkaliphilic Bacillus Strains, Bacillus wakoensis JCM 9140T, Bacillus akibai JCM 9157T, and Bacillus hemicellulosilyticus JCM 9152T.</title>
        <authorList>
            <person name="Yuki M."/>
            <person name="Oshima K."/>
            <person name="Suda W."/>
            <person name="Oshida Y."/>
            <person name="Kitamura K."/>
            <person name="Iida T."/>
            <person name="Hattori M."/>
            <person name="Ohkuma M."/>
        </authorList>
    </citation>
    <scope>NUCLEOTIDE SEQUENCE [LARGE SCALE GENOMIC DNA]</scope>
    <source>
        <strain evidence="2">JCM 9140</strain>
    </source>
</reference>
<dbReference type="InterPro" id="IPR002178">
    <property type="entry name" value="PTS_EIIA_type-2_dom"/>
</dbReference>
<organism evidence="2 3">
    <name type="scientific">Halalkalibacter wakoensis JCM 9140</name>
    <dbReference type="NCBI Taxonomy" id="1236970"/>
    <lineage>
        <taxon>Bacteria</taxon>
        <taxon>Bacillati</taxon>
        <taxon>Bacillota</taxon>
        <taxon>Bacilli</taxon>
        <taxon>Bacillales</taxon>
        <taxon>Bacillaceae</taxon>
        <taxon>Halalkalibacter</taxon>
    </lineage>
</organism>
<proteinExistence type="predicted"/>
<dbReference type="SUPFAM" id="SSF55804">
    <property type="entry name" value="Phoshotransferase/anion transport protein"/>
    <property type="match status" value="1"/>
</dbReference>
<dbReference type="PANTHER" id="PTHR47738">
    <property type="entry name" value="PTS SYSTEM FRUCTOSE-LIKE EIIA COMPONENT-RELATED"/>
    <property type="match status" value="1"/>
</dbReference>
<dbReference type="Gene3D" id="3.40.930.10">
    <property type="entry name" value="Mannitol-specific EII, Chain A"/>
    <property type="match status" value="1"/>
</dbReference>
<comment type="caution">
    <text evidence="2">The sequence shown here is derived from an EMBL/GenBank/DDBJ whole genome shotgun (WGS) entry which is preliminary data.</text>
</comment>
<dbReference type="EMBL" id="BAUT01000018">
    <property type="protein sequence ID" value="GAE26135.1"/>
    <property type="molecule type" value="Genomic_DNA"/>
</dbReference>
<evidence type="ECO:0000313" key="2">
    <source>
        <dbReference type="EMBL" id="GAE26135.1"/>
    </source>
</evidence>
<dbReference type="Pfam" id="PF00359">
    <property type="entry name" value="PTS_EIIA_2"/>
    <property type="match status" value="1"/>
</dbReference>
<dbReference type="PANTHER" id="PTHR47738:SF2">
    <property type="entry name" value="PTS SYSTEM FRUCTOSE-LIKE EIIA COMPONENT"/>
    <property type="match status" value="1"/>
</dbReference>
<dbReference type="PROSITE" id="PS51094">
    <property type="entry name" value="PTS_EIIA_TYPE_2"/>
    <property type="match status" value="1"/>
</dbReference>
<dbReference type="CDD" id="cd00211">
    <property type="entry name" value="PTS_IIA_fru"/>
    <property type="match status" value="1"/>
</dbReference>
<accession>W4Q2G7</accession>
<sequence>MRISDLLKKDTIVLNMKATDKSSAIDELVGKLDRAGKLADATEYKKAILAREEQSTTGLGDGIAIPHAKSEAVKTPAIAFGRSEGGLDYEALDGQPTICSL</sequence>
<dbReference type="InterPro" id="IPR016152">
    <property type="entry name" value="PTrfase/Anion_transptr"/>
</dbReference>
<dbReference type="InterPro" id="IPR051541">
    <property type="entry name" value="PTS_SugarTrans_NitroReg"/>
</dbReference>